<evidence type="ECO:0000256" key="2">
    <source>
        <dbReference type="ARBA" id="ARBA00007866"/>
    </source>
</evidence>
<keyword evidence="5 17" id="KW-0679">Respiratory chain</keyword>
<keyword evidence="10 19" id="KW-1133">Transmembrane helix</keyword>
<comment type="cofactor">
    <cofactor evidence="18">
        <name>Cu cation</name>
        <dbReference type="ChEBI" id="CHEBI:23378"/>
    </cofactor>
    <text evidence="18">Binds a copper A center.</text>
</comment>
<keyword evidence="9 17" id="KW-0249">Electron transport</keyword>
<evidence type="ECO:0000256" key="1">
    <source>
        <dbReference type="ARBA" id="ARBA00004141"/>
    </source>
</evidence>
<evidence type="ECO:0000256" key="9">
    <source>
        <dbReference type="ARBA" id="ARBA00022982"/>
    </source>
</evidence>
<dbReference type="InterPro" id="IPR001505">
    <property type="entry name" value="Copper_CuA"/>
</dbReference>
<evidence type="ECO:0000313" key="24">
    <source>
        <dbReference type="Proteomes" id="UP000294914"/>
    </source>
</evidence>
<keyword evidence="7 16" id="KW-0479">Metal-binding</keyword>
<evidence type="ECO:0000259" key="22">
    <source>
        <dbReference type="PROSITE" id="PS51007"/>
    </source>
</evidence>
<evidence type="ECO:0000256" key="6">
    <source>
        <dbReference type="ARBA" id="ARBA00022692"/>
    </source>
</evidence>
<comment type="caution">
    <text evidence="23">The sequence shown here is derived from an EMBL/GenBank/DDBJ whole genome shotgun (WGS) entry which is preliminary data.</text>
</comment>
<dbReference type="InterPro" id="IPR014222">
    <property type="entry name" value="Cyt_c_oxidase_su2"/>
</dbReference>
<evidence type="ECO:0000256" key="18">
    <source>
        <dbReference type="RuleBase" id="RU004024"/>
    </source>
</evidence>
<evidence type="ECO:0000259" key="20">
    <source>
        <dbReference type="PROSITE" id="PS50857"/>
    </source>
</evidence>
<comment type="subcellular location">
    <subcellularLocation>
        <location evidence="17">Cell membrane</location>
        <topology evidence="17">Multi-pass membrane protein</topology>
    </subcellularLocation>
    <subcellularLocation>
        <location evidence="1">Membrane</location>
        <topology evidence="1">Multi-pass membrane protein</topology>
    </subcellularLocation>
</comment>
<evidence type="ECO:0000256" key="17">
    <source>
        <dbReference type="RuleBase" id="RU000456"/>
    </source>
</evidence>
<dbReference type="GO" id="GO:0004129">
    <property type="term" value="F:cytochrome-c oxidase activity"/>
    <property type="evidence" value="ECO:0007669"/>
    <property type="project" value="UniProtKB-EC"/>
</dbReference>
<evidence type="ECO:0000256" key="12">
    <source>
        <dbReference type="ARBA" id="ARBA00023008"/>
    </source>
</evidence>
<keyword evidence="24" id="KW-1185">Reference proteome</keyword>
<dbReference type="EC" id="7.1.1.9" evidence="18"/>
<dbReference type="Gene3D" id="2.60.40.420">
    <property type="entry name" value="Cupredoxins - blue copper proteins"/>
    <property type="match status" value="1"/>
</dbReference>
<dbReference type="InterPro" id="IPR008972">
    <property type="entry name" value="Cupredoxin"/>
</dbReference>
<evidence type="ECO:0000313" key="23">
    <source>
        <dbReference type="EMBL" id="TDY04085.1"/>
    </source>
</evidence>
<dbReference type="InterPro" id="IPR036257">
    <property type="entry name" value="Cyt_c_oxidase_su2_TM_sf"/>
</dbReference>
<evidence type="ECO:0000256" key="16">
    <source>
        <dbReference type="PROSITE-ProRule" id="PRU00433"/>
    </source>
</evidence>
<keyword evidence="8" id="KW-1278">Translocase</keyword>
<dbReference type="GO" id="GO:0005507">
    <property type="term" value="F:copper ion binding"/>
    <property type="evidence" value="ECO:0007669"/>
    <property type="project" value="InterPro"/>
</dbReference>
<accession>A0A4V3H4Q6</accession>
<feature type="transmembrane region" description="Helical" evidence="19">
    <location>
        <begin position="92"/>
        <end position="110"/>
    </location>
</feature>
<name>A0A4V3H4Q6_9GAMM</name>
<sequence>MSANTITRKLRSFLYAVLLLGPGSALAEYKLNMPESVTVVGKEIFGLHMLVLWIVTIVGIGVFGVIIYSLFKHRKSKGAVASQFHESTAVEVIWTVIPLVILVLIAIPATKTLLKIEDSSNADVTVKATGWQWKWQYEYLDEDISFFSNLDSDSNEAREKGSGVNVRTVDNYLLDVDKPIVVPVNKKVRILTTSNDVIHAWWVPDLGIKRDAIPGYINESWFKATETGTYRGQCAELCGKDHGFMPIVVKVVAENDYQNWVAEQKEASAAASAGSDREWSEDELMTRGEEVYKANCAACHQANGEGVPGTFPALAGGELTTGSAEGHIDIVLNGKSGTSMQAFGPQLNDADLAAVITYERKSWGNDASVVQPSDVKAAR</sequence>
<dbReference type="EMBL" id="SOQX01000001">
    <property type="protein sequence ID" value="TDY04085.1"/>
    <property type="molecule type" value="Genomic_DNA"/>
</dbReference>
<dbReference type="Gene3D" id="1.10.287.90">
    <property type="match status" value="1"/>
</dbReference>
<proteinExistence type="inferred from homology"/>
<feature type="domain" description="Cytochrome oxidase subunit II transmembrane region profile" evidence="21">
    <location>
        <begin position="25"/>
        <end position="120"/>
    </location>
</feature>
<evidence type="ECO:0000256" key="13">
    <source>
        <dbReference type="ARBA" id="ARBA00023136"/>
    </source>
</evidence>
<dbReference type="InterPro" id="IPR045187">
    <property type="entry name" value="CcO_II"/>
</dbReference>
<feature type="transmembrane region" description="Helical" evidence="19">
    <location>
        <begin position="51"/>
        <end position="71"/>
    </location>
</feature>
<dbReference type="PROSITE" id="PS51007">
    <property type="entry name" value="CYTC"/>
    <property type="match status" value="1"/>
</dbReference>
<dbReference type="PANTHER" id="PTHR22888:SF9">
    <property type="entry name" value="CYTOCHROME C OXIDASE SUBUNIT 2"/>
    <property type="match status" value="1"/>
</dbReference>
<evidence type="ECO:0000256" key="15">
    <source>
        <dbReference type="ARBA" id="ARBA00047816"/>
    </source>
</evidence>
<dbReference type="GO" id="GO:0042773">
    <property type="term" value="P:ATP synthesis coupled electron transport"/>
    <property type="evidence" value="ECO:0007669"/>
    <property type="project" value="TreeGrafter"/>
</dbReference>
<keyword evidence="4 16" id="KW-0349">Heme</keyword>
<dbReference type="InterPro" id="IPR011759">
    <property type="entry name" value="Cyt_c_oxidase_su2_TM_dom"/>
</dbReference>
<evidence type="ECO:0000256" key="14">
    <source>
        <dbReference type="ARBA" id="ARBA00024688"/>
    </source>
</evidence>
<organism evidence="23 24">
    <name type="scientific">Thiohalophilus thiocyanatoxydans</name>
    <dbReference type="NCBI Taxonomy" id="381308"/>
    <lineage>
        <taxon>Bacteria</taxon>
        <taxon>Pseudomonadati</taxon>
        <taxon>Pseudomonadota</taxon>
        <taxon>Gammaproteobacteria</taxon>
        <taxon>Thiohalomonadales</taxon>
        <taxon>Thiohalophilaceae</taxon>
        <taxon>Thiohalophilus</taxon>
    </lineage>
</organism>
<dbReference type="InterPro" id="IPR002429">
    <property type="entry name" value="CcO_II-like_C"/>
</dbReference>
<dbReference type="Proteomes" id="UP000294914">
    <property type="component" value="Unassembled WGS sequence"/>
</dbReference>
<dbReference type="AlphaFoldDB" id="A0A4V3H4Q6"/>
<dbReference type="Pfam" id="PF13442">
    <property type="entry name" value="Cytochrome_CBB3"/>
    <property type="match status" value="1"/>
</dbReference>
<dbReference type="Pfam" id="PF00116">
    <property type="entry name" value="COX2"/>
    <property type="match status" value="1"/>
</dbReference>
<evidence type="ECO:0000259" key="21">
    <source>
        <dbReference type="PROSITE" id="PS50999"/>
    </source>
</evidence>
<gene>
    <name evidence="23" type="ORF">EDC23_0457</name>
</gene>
<evidence type="ECO:0000256" key="19">
    <source>
        <dbReference type="SAM" id="Phobius"/>
    </source>
</evidence>
<keyword evidence="3 17" id="KW-0813">Transport</keyword>
<evidence type="ECO:0000256" key="3">
    <source>
        <dbReference type="ARBA" id="ARBA00022448"/>
    </source>
</evidence>
<keyword evidence="13 19" id="KW-0472">Membrane</keyword>
<keyword evidence="6 17" id="KW-0812">Transmembrane</keyword>
<dbReference type="PROSITE" id="PS50999">
    <property type="entry name" value="COX2_TM"/>
    <property type="match status" value="1"/>
</dbReference>
<dbReference type="RefSeq" id="WP_134080685.1">
    <property type="nucleotide sequence ID" value="NZ_SOQX01000001.1"/>
</dbReference>
<evidence type="ECO:0000256" key="8">
    <source>
        <dbReference type="ARBA" id="ARBA00022967"/>
    </source>
</evidence>
<keyword evidence="11 16" id="KW-0408">Iron</keyword>
<dbReference type="SUPFAM" id="SSF81464">
    <property type="entry name" value="Cytochrome c oxidase subunit II-like, transmembrane region"/>
    <property type="match status" value="1"/>
</dbReference>
<comment type="catalytic activity">
    <reaction evidence="15 18">
        <text>4 Fe(II)-[cytochrome c] + O2 + 8 H(+)(in) = 4 Fe(III)-[cytochrome c] + 2 H2O + 4 H(+)(out)</text>
        <dbReference type="Rhea" id="RHEA:11436"/>
        <dbReference type="Rhea" id="RHEA-COMP:10350"/>
        <dbReference type="Rhea" id="RHEA-COMP:14399"/>
        <dbReference type="ChEBI" id="CHEBI:15377"/>
        <dbReference type="ChEBI" id="CHEBI:15378"/>
        <dbReference type="ChEBI" id="CHEBI:15379"/>
        <dbReference type="ChEBI" id="CHEBI:29033"/>
        <dbReference type="ChEBI" id="CHEBI:29034"/>
        <dbReference type="EC" id="7.1.1.9"/>
    </reaction>
</comment>
<keyword evidence="12 18" id="KW-0186">Copper</keyword>
<evidence type="ECO:0000256" key="4">
    <source>
        <dbReference type="ARBA" id="ARBA00022617"/>
    </source>
</evidence>
<dbReference type="OrthoDB" id="9781261at2"/>
<protein>
    <recommendedName>
        <fullName evidence="18">Cytochrome c oxidase subunit 2</fullName>
        <ecNumber evidence="18">7.1.1.9</ecNumber>
    </recommendedName>
</protein>
<comment type="similarity">
    <text evidence="2 17">Belongs to the cytochrome c oxidase subunit 2 family.</text>
</comment>
<dbReference type="GO" id="GO:0016491">
    <property type="term" value="F:oxidoreductase activity"/>
    <property type="evidence" value="ECO:0007669"/>
    <property type="project" value="InterPro"/>
</dbReference>
<evidence type="ECO:0000256" key="7">
    <source>
        <dbReference type="ARBA" id="ARBA00022723"/>
    </source>
</evidence>
<evidence type="ECO:0000256" key="5">
    <source>
        <dbReference type="ARBA" id="ARBA00022660"/>
    </source>
</evidence>
<evidence type="ECO:0000256" key="10">
    <source>
        <dbReference type="ARBA" id="ARBA00022989"/>
    </source>
</evidence>
<feature type="domain" description="Cytochrome oxidase subunit II copper A binding" evidence="20">
    <location>
        <begin position="121"/>
        <end position="263"/>
    </location>
</feature>
<dbReference type="PROSITE" id="PS00078">
    <property type="entry name" value="COX2"/>
    <property type="match status" value="1"/>
</dbReference>
<reference evidence="23 24" key="1">
    <citation type="submission" date="2019-03" db="EMBL/GenBank/DDBJ databases">
        <title>Genomic Encyclopedia of Type Strains, Phase IV (KMG-IV): sequencing the most valuable type-strain genomes for metagenomic binning, comparative biology and taxonomic classification.</title>
        <authorList>
            <person name="Goeker M."/>
        </authorList>
    </citation>
    <scope>NUCLEOTIDE SEQUENCE [LARGE SCALE GENOMIC DNA]</scope>
    <source>
        <strain evidence="23 24">DSM 16326</strain>
    </source>
</reference>
<dbReference type="Gene3D" id="1.10.760.10">
    <property type="entry name" value="Cytochrome c-like domain"/>
    <property type="match status" value="1"/>
</dbReference>
<dbReference type="SUPFAM" id="SSF46626">
    <property type="entry name" value="Cytochrome c"/>
    <property type="match status" value="1"/>
</dbReference>
<dbReference type="PANTHER" id="PTHR22888">
    <property type="entry name" value="CYTOCHROME C OXIDASE, SUBUNIT II"/>
    <property type="match status" value="1"/>
</dbReference>
<dbReference type="Pfam" id="PF02790">
    <property type="entry name" value="COX2_TM"/>
    <property type="match status" value="1"/>
</dbReference>
<dbReference type="NCBIfam" id="TIGR02866">
    <property type="entry name" value="CoxB"/>
    <property type="match status" value="1"/>
</dbReference>
<dbReference type="GO" id="GO:0005886">
    <property type="term" value="C:plasma membrane"/>
    <property type="evidence" value="ECO:0007669"/>
    <property type="project" value="UniProtKB-SubCell"/>
</dbReference>
<dbReference type="PROSITE" id="PS50857">
    <property type="entry name" value="COX2_CUA"/>
    <property type="match status" value="1"/>
</dbReference>
<dbReference type="SUPFAM" id="SSF49503">
    <property type="entry name" value="Cupredoxins"/>
    <property type="match status" value="1"/>
</dbReference>
<dbReference type="InterPro" id="IPR036909">
    <property type="entry name" value="Cyt_c-like_dom_sf"/>
</dbReference>
<evidence type="ECO:0000256" key="11">
    <source>
        <dbReference type="ARBA" id="ARBA00023004"/>
    </source>
</evidence>
<dbReference type="InterPro" id="IPR009056">
    <property type="entry name" value="Cyt_c-like_dom"/>
</dbReference>
<dbReference type="PRINTS" id="PR01166">
    <property type="entry name" value="CYCOXIDASEII"/>
</dbReference>
<feature type="domain" description="Cytochrome c" evidence="22">
    <location>
        <begin position="283"/>
        <end position="363"/>
    </location>
</feature>
<comment type="function">
    <text evidence="14 18">Subunits I and II form the functional core of the enzyme complex. Electrons originating in cytochrome c are transferred via heme a and Cu(A) to the binuclear center formed by heme a3 and Cu(B).</text>
</comment>
<dbReference type="GO" id="GO:0020037">
    <property type="term" value="F:heme binding"/>
    <property type="evidence" value="ECO:0007669"/>
    <property type="project" value="InterPro"/>
</dbReference>